<feature type="domain" description="GmrSD restriction endonucleases N-terminal" evidence="1">
    <location>
        <begin position="10"/>
        <end position="242"/>
    </location>
</feature>
<dbReference type="OrthoDB" id="9798761at2"/>
<evidence type="ECO:0008006" key="5">
    <source>
        <dbReference type="Google" id="ProtNLM"/>
    </source>
</evidence>
<accession>D0I7T5</accession>
<organism evidence="3 4">
    <name type="scientific">Grimontia hollisae CIP 101886</name>
    <dbReference type="NCBI Taxonomy" id="675812"/>
    <lineage>
        <taxon>Bacteria</taxon>
        <taxon>Pseudomonadati</taxon>
        <taxon>Pseudomonadota</taxon>
        <taxon>Gammaproteobacteria</taxon>
        <taxon>Vibrionales</taxon>
        <taxon>Vibrionaceae</taxon>
        <taxon>Grimontia</taxon>
    </lineage>
</organism>
<dbReference type="RefSeq" id="WP_005503797.1">
    <property type="nucleotide sequence ID" value="NZ_ADAQ01000011.1"/>
</dbReference>
<evidence type="ECO:0000259" key="1">
    <source>
        <dbReference type="Pfam" id="PF03235"/>
    </source>
</evidence>
<dbReference type="PANTHER" id="PTHR35149:SF2">
    <property type="entry name" value="DUF262 DOMAIN-CONTAINING PROTEIN"/>
    <property type="match status" value="1"/>
</dbReference>
<dbReference type="EMBL" id="ADAQ01000011">
    <property type="protein sequence ID" value="EEY72704.1"/>
    <property type="molecule type" value="Genomic_DNA"/>
</dbReference>
<dbReference type="eggNOG" id="COG1479">
    <property type="taxonomic scope" value="Bacteria"/>
</dbReference>
<dbReference type="Pfam" id="PF07510">
    <property type="entry name" value="GmrSD_C"/>
    <property type="match status" value="1"/>
</dbReference>
<comment type="caution">
    <text evidence="3">The sequence shown here is derived from an EMBL/GenBank/DDBJ whole genome shotgun (WGS) entry which is preliminary data.</text>
</comment>
<evidence type="ECO:0000313" key="3">
    <source>
        <dbReference type="EMBL" id="EEY72704.1"/>
    </source>
</evidence>
<feature type="domain" description="GmrSD restriction endonucleases C-terminal" evidence="2">
    <location>
        <begin position="440"/>
        <end position="580"/>
    </location>
</feature>
<dbReference type="Pfam" id="PF03235">
    <property type="entry name" value="GmrSD_N"/>
    <property type="match status" value="1"/>
</dbReference>
<gene>
    <name evidence="3" type="ORF">VHA_001809</name>
</gene>
<evidence type="ECO:0000313" key="4">
    <source>
        <dbReference type="Proteomes" id="UP000003604"/>
    </source>
</evidence>
<protein>
    <recommendedName>
        <fullName evidence="5">DUF262 domain-containing protein</fullName>
    </recommendedName>
</protein>
<dbReference type="InterPro" id="IPR011089">
    <property type="entry name" value="GmrSD_C"/>
</dbReference>
<dbReference type="GeneID" id="58896827"/>
<dbReference type="InterPro" id="IPR004919">
    <property type="entry name" value="GmrSD_N"/>
</dbReference>
<name>D0I7T5_GRIHO</name>
<sequence length="588" mass="68807">MKVEPDYKSIGDLFRDANVFRVPKYQRGYAWKDSQLEDFKDDLIFIHENGAYEHFFGSLVCAQAESIGGHEKINQLVDGQQRLTTFVILICCLIKKYEALNQGENEYKEYIDEKIKELKERYLFYKKSVNKKTEYIRRLELSRRDDEFFNNKIKCIPVEASRDSHKRLDAAFGFLTSFIDDLTSHKSMSDSLDELDALEKTINEKCNIIHMVTDKVADAYKLFQVINDRGEQLNHTDLLRAKTLGITDDKDDELIFNQVENIWDKLDEDYGSSLEKLLGYYYSSHTGDKVKGASFYDQCMDRIFSVDKKTSPQIVFDKMRDIKKSLEKASLISQGEWPYTNSVLSSWQRSRLKFLIVYLKHTHCIPLLLAATNLKEKQFYEIVRVLEIFFFRYKNVCGNKIDLATTRYYKSCREISDGKFTVQGFKTSLRELVHKHAFDEVFKSRIDELDYSKSKVSLRYLLLGLEDSWLWYKSGMKEGVKGREGMFDYSLIFDFSSATVEHIYPQCPDVKDVNLEPLLNKLGNLTILGPKHNEELGNLPYSEKAKIYVSDTKLKINKEFENYPVWNKESLLERREELMNAACCIFNF</sequence>
<dbReference type="PANTHER" id="PTHR35149">
    <property type="entry name" value="SLL5132 PROTEIN"/>
    <property type="match status" value="1"/>
</dbReference>
<proteinExistence type="predicted"/>
<reference evidence="3 4" key="1">
    <citation type="submission" date="2009-10" db="EMBL/GenBank/DDBJ databases">
        <authorList>
            <consortium name="Los Alamos National Laboratory (LANL)"/>
            <consortium name="National Microbial Pathogen Data Resource (NMPDR)"/>
            <person name="Saunders E.H."/>
            <person name="Munk A.C."/>
            <person name="Tapia R."/>
            <person name="Green L."/>
            <person name="Rogers Y."/>
            <person name="Detter J.C."/>
            <person name="Bruce D."/>
            <person name="Brettin T.S."/>
            <person name="Colwell R.R."/>
            <person name="Huq A."/>
            <person name="Grim C.J."/>
            <person name="Hasan N.A."/>
            <person name="Bartels D."/>
            <person name="Vonstein V."/>
        </authorList>
    </citation>
    <scope>NUCLEOTIDE SEQUENCE [LARGE SCALE GENOMIC DNA]</scope>
    <source>
        <strain evidence="3 4">CIP 101886</strain>
    </source>
</reference>
<keyword evidence="4" id="KW-1185">Reference proteome</keyword>
<evidence type="ECO:0000259" key="2">
    <source>
        <dbReference type="Pfam" id="PF07510"/>
    </source>
</evidence>
<dbReference type="AlphaFoldDB" id="D0I7T5"/>
<dbReference type="Proteomes" id="UP000003604">
    <property type="component" value="Unassembled WGS sequence"/>
</dbReference>